<reference evidence="2 3" key="1">
    <citation type="submission" date="2017-04" db="EMBL/GenBank/DDBJ databases">
        <title>Bacillus krulwichiae AM31D Genome sequencing and assembly.</title>
        <authorList>
            <person name="Krulwich T.A."/>
            <person name="Anastor L."/>
            <person name="Ehrlich R."/>
            <person name="Ehrlich G.D."/>
            <person name="Janto B."/>
        </authorList>
    </citation>
    <scope>NUCLEOTIDE SEQUENCE [LARGE SCALE GENOMIC DNA]</scope>
    <source>
        <strain evidence="2 3">AM31D</strain>
    </source>
</reference>
<gene>
    <name evidence="2" type="ORF">BkAM31D_02480</name>
</gene>
<evidence type="ECO:0000313" key="2">
    <source>
        <dbReference type="EMBL" id="ARK28806.1"/>
    </source>
</evidence>
<dbReference type="AlphaFoldDB" id="A0A1X9M5T7"/>
<dbReference type="RefSeq" id="WP_085449723.1">
    <property type="nucleotide sequence ID" value="NZ_CP020814.1"/>
</dbReference>
<dbReference type="PANTHER" id="PTHR34047">
    <property type="entry name" value="NUCLEAR INTRON MATURASE 1, MITOCHONDRIAL-RELATED"/>
    <property type="match status" value="1"/>
</dbReference>
<keyword evidence="2" id="KW-0695">RNA-directed DNA polymerase</keyword>
<dbReference type="Proteomes" id="UP000193006">
    <property type="component" value="Chromosome"/>
</dbReference>
<dbReference type="InterPro" id="IPR051083">
    <property type="entry name" value="GrpII_Intron_Splice-Mob/Def"/>
</dbReference>
<dbReference type="EMBL" id="CP020814">
    <property type="protein sequence ID" value="ARK28806.1"/>
    <property type="molecule type" value="Genomic_DNA"/>
</dbReference>
<dbReference type="SUPFAM" id="SSF56672">
    <property type="entry name" value="DNA/RNA polymerases"/>
    <property type="match status" value="1"/>
</dbReference>
<protein>
    <submittedName>
        <fullName evidence="2">Reverse transcriptase (RNA-dependent DNA polymerase)</fullName>
    </submittedName>
</protein>
<sequence>MKRQGYIYEKIYDINNIKHAIMKASLGKRNQKRVSTILNDMDYYAYQIQKMLVNKTYTPSKPQIKTIKDTSSNKIRTIYKPNFYPDQIIHWALMLQIEPILSKGMYEYSCGSVPKRGTSQGQRIVKRWLDSDFKNTKYCLKMDVKKFYPSINGEILKRMFRRKIKDNDCLWLIDIIIDGNKGQPIGFYTSQWFANFFLEGLDHMIKEKLGVKYYVRYVDDLVLLGSNKRKLHRARKEIESYLNDIDLTLKDNWQVFRTSKRDIDFLGVRLSRNKVTLRKRNALRIRRRVRKVKRKGFLNEKDASAIISYWGWIKRSNSYHFYHKNVKPIVSMNLARKVVSTNAKIRNVGGREFIAKLKTT</sequence>
<dbReference type="KEGG" id="bkw:BkAM31D_02480"/>
<keyword evidence="2" id="KW-0808">Transferase</keyword>
<name>A0A1X9M5T7_9BACI</name>
<dbReference type="STRING" id="199441.BkAM31D_02480"/>
<dbReference type="InterPro" id="IPR043502">
    <property type="entry name" value="DNA/RNA_pol_sf"/>
</dbReference>
<proteinExistence type="predicted"/>
<accession>A0A1X9M5T7</accession>
<evidence type="ECO:0000313" key="3">
    <source>
        <dbReference type="Proteomes" id="UP000193006"/>
    </source>
</evidence>
<dbReference type="PANTHER" id="PTHR34047:SF8">
    <property type="entry name" value="PROTEIN YKFC"/>
    <property type="match status" value="1"/>
</dbReference>
<feature type="domain" description="Reverse transcriptase" evidence="1">
    <location>
        <begin position="1"/>
        <end position="270"/>
    </location>
</feature>
<dbReference type="Pfam" id="PF00078">
    <property type="entry name" value="RVT_1"/>
    <property type="match status" value="1"/>
</dbReference>
<dbReference type="InterPro" id="IPR000477">
    <property type="entry name" value="RT_dom"/>
</dbReference>
<dbReference type="PROSITE" id="PS50878">
    <property type="entry name" value="RT_POL"/>
    <property type="match status" value="1"/>
</dbReference>
<keyword evidence="2" id="KW-0548">Nucleotidyltransferase</keyword>
<dbReference type="GO" id="GO:0003964">
    <property type="term" value="F:RNA-directed DNA polymerase activity"/>
    <property type="evidence" value="ECO:0007669"/>
    <property type="project" value="UniProtKB-KW"/>
</dbReference>
<dbReference type="CDD" id="cd01646">
    <property type="entry name" value="RT_Bac_retron_I"/>
    <property type="match status" value="1"/>
</dbReference>
<keyword evidence="3" id="KW-1185">Reference proteome</keyword>
<organism evidence="2 3">
    <name type="scientific">Halalkalibacter krulwichiae</name>
    <dbReference type="NCBI Taxonomy" id="199441"/>
    <lineage>
        <taxon>Bacteria</taxon>
        <taxon>Bacillati</taxon>
        <taxon>Bacillota</taxon>
        <taxon>Bacilli</taxon>
        <taxon>Bacillales</taxon>
        <taxon>Bacillaceae</taxon>
        <taxon>Halalkalibacter</taxon>
    </lineage>
</organism>
<evidence type="ECO:0000259" key="1">
    <source>
        <dbReference type="PROSITE" id="PS50878"/>
    </source>
</evidence>